<dbReference type="Pfam" id="PF06817">
    <property type="entry name" value="RVT_thumb"/>
    <property type="match status" value="1"/>
</dbReference>
<dbReference type="GO" id="GO:0016787">
    <property type="term" value="F:hydrolase activity"/>
    <property type="evidence" value="ECO:0007669"/>
    <property type="project" value="UniProtKB-KW"/>
</dbReference>
<dbReference type="GO" id="GO:0004519">
    <property type="term" value="F:endonuclease activity"/>
    <property type="evidence" value="ECO:0007669"/>
    <property type="project" value="UniProtKB-KW"/>
</dbReference>
<keyword evidence="4" id="KW-0255">Endonuclease</keyword>
<feature type="non-terminal residue" evidence="9">
    <location>
        <position position="99"/>
    </location>
</feature>
<evidence type="ECO:0000313" key="9">
    <source>
        <dbReference type="EMBL" id="NXK72145.1"/>
    </source>
</evidence>
<reference evidence="9 10" key="1">
    <citation type="submission" date="2019-09" db="EMBL/GenBank/DDBJ databases">
        <title>Bird 10,000 Genomes (B10K) Project - Family phase.</title>
        <authorList>
            <person name="Zhang G."/>
        </authorList>
    </citation>
    <scope>NUCLEOTIDE SEQUENCE [LARGE SCALE GENOMIC DNA]</scope>
    <source>
        <strain evidence="9">B10K-DU-001-46</strain>
        <tissue evidence="9">Muscle</tissue>
    </source>
</reference>
<keyword evidence="5" id="KW-0378">Hydrolase</keyword>
<keyword evidence="10" id="KW-1185">Reference proteome</keyword>
<gene>
    <name evidence="9" type="primary">Hervk</name>
    <name evidence="9" type="ORF">AMAGUI_R15941</name>
</gene>
<dbReference type="GO" id="GO:0035613">
    <property type="term" value="F:RNA stem-loop binding"/>
    <property type="evidence" value="ECO:0007669"/>
    <property type="project" value="TreeGrafter"/>
</dbReference>
<evidence type="ECO:0000313" key="10">
    <source>
        <dbReference type="Proteomes" id="UP000531168"/>
    </source>
</evidence>
<keyword evidence="6" id="KW-0695">RNA-directed DNA polymerase</keyword>
<feature type="signal peptide" evidence="7">
    <location>
        <begin position="1"/>
        <end position="16"/>
    </location>
</feature>
<sequence>LQWWLGTINWLHPLLAITTEVLSPLCNLLKRDPYLTLTQKLTPQTYTALMKVTSKIITAFAHRIKPALSVRLFLVFNDFQPYGLIGQWDANSSDTKQSL</sequence>
<feature type="chain" id="PRO_5029537382" evidence="7">
    <location>
        <begin position="17"/>
        <end position="99"/>
    </location>
</feature>
<evidence type="ECO:0000256" key="2">
    <source>
        <dbReference type="ARBA" id="ARBA00022695"/>
    </source>
</evidence>
<keyword evidence="1" id="KW-0808">Transferase</keyword>
<keyword evidence="7" id="KW-0732">Signal</keyword>
<comment type="caution">
    <text evidence="9">The sequence shown here is derived from an EMBL/GenBank/DDBJ whole genome shotgun (WGS) entry which is preliminary data.</text>
</comment>
<dbReference type="InterPro" id="IPR043502">
    <property type="entry name" value="DNA/RNA_pol_sf"/>
</dbReference>
<evidence type="ECO:0000256" key="4">
    <source>
        <dbReference type="ARBA" id="ARBA00022759"/>
    </source>
</evidence>
<evidence type="ECO:0000256" key="6">
    <source>
        <dbReference type="ARBA" id="ARBA00022918"/>
    </source>
</evidence>
<evidence type="ECO:0000259" key="8">
    <source>
        <dbReference type="Pfam" id="PF06817"/>
    </source>
</evidence>
<dbReference type="GO" id="GO:0003964">
    <property type="term" value="F:RNA-directed DNA polymerase activity"/>
    <property type="evidence" value="ECO:0007669"/>
    <property type="project" value="UniProtKB-KW"/>
</dbReference>
<dbReference type="Gene3D" id="3.30.70.270">
    <property type="match status" value="1"/>
</dbReference>
<dbReference type="AlphaFoldDB" id="A0A7L0LU07"/>
<feature type="non-terminal residue" evidence="9">
    <location>
        <position position="1"/>
    </location>
</feature>
<evidence type="ECO:0000256" key="5">
    <source>
        <dbReference type="ARBA" id="ARBA00022801"/>
    </source>
</evidence>
<keyword evidence="2" id="KW-0548">Nucleotidyltransferase</keyword>
<evidence type="ECO:0000256" key="1">
    <source>
        <dbReference type="ARBA" id="ARBA00022679"/>
    </source>
</evidence>
<proteinExistence type="predicted"/>
<protein>
    <submittedName>
        <fullName evidence="9">PO113 protein</fullName>
    </submittedName>
</protein>
<dbReference type="SUPFAM" id="SSF56672">
    <property type="entry name" value="DNA/RNA polymerases"/>
    <property type="match status" value="1"/>
</dbReference>
<dbReference type="PANTHER" id="PTHR41694">
    <property type="entry name" value="ENDOGENOUS RETROVIRUS GROUP K MEMBER POL PROTEIN"/>
    <property type="match status" value="1"/>
</dbReference>
<keyword evidence="3" id="KW-0540">Nuclease</keyword>
<dbReference type="PANTHER" id="PTHR41694:SF3">
    <property type="entry name" value="RNA-DIRECTED DNA POLYMERASE-RELATED"/>
    <property type="match status" value="1"/>
</dbReference>
<dbReference type="InterPro" id="IPR043128">
    <property type="entry name" value="Rev_trsase/Diguanyl_cyclase"/>
</dbReference>
<dbReference type="Proteomes" id="UP000531168">
    <property type="component" value="Unassembled WGS sequence"/>
</dbReference>
<accession>A0A7L0LU07</accession>
<dbReference type="EMBL" id="VXAR01000951">
    <property type="protein sequence ID" value="NXK72145.1"/>
    <property type="molecule type" value="Genomic_DNA"/>
</dbReference>
<dbReference type="InterPro" id="IPR010661">
    <property type="entry name" value="RVT_thumb"/>
</dbReference>
<evidence type="ECO:0000256" key="7">
    <source>
        <dbReference type="SAM" id="SignalP"/>
    </source>
</evidence>
<evidence type="ECO:0000256" key="3">
    <source>
        <dbReference type="ARBA" id="ARBA00022722"/>
    </source>
</evidence>
<name>A0A7L0LU07_9PSIT</name>
<organism evidence="9 10">
    <name type="scientific">Amazona guildingii</name>
    <dbReference type="NCBI Taxonomy" id="175529"/>
    <lineage>
        <taxon>Eukaryota</taxon>
        <taxon>Metazoa</taxon>
        <taxon>Chordata</taxon>
        <taxon>Craniata</taxon>
        <taxon>Vertebrata</taxon>
        <taxon>Euteleostomi</taxon>
        <taxon>Archelosauria</taxon>
        <taxon>Archosauria</taxon>
        <taxon>Dinosauria</taxon>
        <taxon>Saurischia</taxon>
        <taxon>Theropoda</taxon>
        <taxon>Coelurosauria</taxon>
        <taxon>Aves</taxon>
        <taxon>Neognathae</taxon>
        <taxon>Neoaves</taxon>
        <taxon>Telluraves</taxon>
        <taxon>Australaves</taxon>
        <taxon>Psittaciformes</taxon>
        <taxon>Psittacidae</taxon>
        <taxon>Amazona</taxon>
    </lineage>
</organism>
<feature type="domain" description="Reverse transcriptase thumb" evidence="8">
    <location>
        <begin position="3"/>
        <end position="49"/>
    </location>
</feature>